<evidence type="ECO:0000313" key="3">
    <source>
        <dbReference type="EMBL" id="VDM74306.1"/>
    </source>
</evidence>
<sequence length="407" mass="44445">MLQSALVLFAFNVIHRSLASYCGQAAIPFTFQVLHSGQPVLGCARPKCFGWNANGTRAGDAAQFYRIDGKEDGYLRRSDQLLRSPFRNPYMTPRVAKCEEKYTDQGCAPGQWLGGIAPRGLNGAKGLQVRCCWYAPLVESEDRGVAMVSNGQLVVGGEVLNADELDGFDYIADIRAETTKQGNTVYAVYIRRMECKDVEEAAPANRLAQPPVRDVVYAAPPLKVSTPYGRQLQQGYGIAAAPAPRYISPPAPPGYNQPLNSMPVAQQSVAQAQQYAPVQNPQTPVMQPYAASPYLQYNQTPAQAQTAQPQLFGLFNPAPNPLALSPQQMNGFMQQPAQSLPQPFQHQPRQVAQPISTTPLPTIPPLTFPTLDQIPKIDIPSVEDVENVIPPVQRAILTTVARFFGVL</sequence>
<dbReference type="OrthoDB" id="5212at2759"/>
<evidence type="ECO:0008006" key="5">
    <source>
        <dbReference type="Google" id="ProtNLM"/>
    </source>
</evidence>
<dbReference type="PANTHER" id="PTHR46706">
    <property type="entry name" value="PROTEIN QUA-1-RELATED"/>
    <property type="match status" value="1"/>
</dbReference>
<dbReference type="Proteomes" id="UP000270094">
    <property type="component" value="Unassembled WGS sequence"/>
</dbReference>
<reference evidence="3 4" key="1">
    <citation type="submission" date="2018-11" db="EMBL/GenBank/DDBJ databases">
        <authorList>
            <consortium name="Pathogen Informatics"/>
        </authorList>
    </citation>
    <scope>NUCLEOTIDE SEQUENCE [LARGE SCALE GENOMIC DNA]</scope>
</reference>
<dbReference type="PANTHER" id="PTHR46706:SF12">
    <property type="entry name" value="PROTEIN QUA-1-RELATED"/>
    <property type="match status" value="1"/>
</dbReference>
<dbReference type="AlphaFoldDB" id="A0A3P7IVT4"/>
<protein>
    <recommendedName>
        <fullName evidence="5">WxxW domain-containing protein</fullName>
    </recommendedName>
</protein>
<dbReference type="EMBL" id="UYYB01094438">
    <property type="protein sequence ID" value="VDM74306.1"/>
    <property type="molecule type" value="Genomic_DNA"/>
</dbReference>
<accession>A0A3P7IVT4</accession>
<gene>
    <name evidence="3" type="ORF">SVUK_LOCUS9304</name>
</gene>
<keyword evidence="2" id="KW-0732">Signal</keyword>
<keyword evidence="4" id="KW-1185">Reference proteome</keyword>
<keyword evidence="1" id="KW-0217">Developmental protein</keyword>
<feature type="signal peptide" evidence="2">
    <location>
        <begin position="1"/>
        <end position="19"/>
    </location>
</feature>
<evidence type="ECO:0000256" key="1">
    <source>
        <dbReference type="ARBA" id="ARBA00022473"/>
    </source>
</evidence>
<feature type="chain" id="PRO_5018039878" description="WxxW domain-containing protein" evidence="2">
    <location>
        <begin position="20"/>
        <end position="407"/>
    </location>
</feature>
<dbReference type="InterPro" id="IPR052140">
    <property type="entry name" value="Dev_Signal_Hedgehog-like"/>
</dbReference>
<name>A0A3P7IVT4_STRVU</name>
<evidence type="ECO:0000256" key="2">
    <source>
        <dbReference type="SAM" id="SignalP"/>
    </source>
</evidence>
<proteinExistence type="predicted"/>
<evidence type="ECO:0000313" key="4">
    <source>
        <dbReference type="Proteomes" id="UP000270094"/>
    </source>
</evidence>
<organism evidence="3 4">
    <name type="scientific">Strongylus vulgaris</name>
    <name type="common">Blood worm</name>
    <dbReference type="NCBI Taxonomy" id="40348"/>
    <lineage>
        <taxon>Eukaryota</taxon>
        <taxon>Metazoa</taxon>
        <taxon>Ecdysozoa</taxon>
        <taxon>Nematoda</taxon>
        <taxon>Chromadorea</taxon>
        <taxon>Rhabditida</taxon>
        <taxon>Rhabditina</taxon>
        <taxon>Rhabditomorpha</taxon>
        <taxon>Strongyloidea</taxon>
        <taxon>Strongylidae</taxon>
        <taxon>Strongylus</taxon>
    </lineage>
</organism>